<feature type="domain" description="ABC transporter" evidence="11">
    <location>
        <begin position="1059"/>
        <end position="1298"/>
    </location>
</feature>
<feature type="transmembrane region" description="Helical" evidence="10">
    <location>
        <begin position="1011"/>
        <end position="1031"/>
    </location>
</feature>
<feature type="region of interest" description="Disordered" evidence="9">
    <location>
        <begin position="813"/>
        <end position="840"/>
    </location>
</feature>
<keyword evidence="7 10" id="KW-0472">Membrane</keyword>
<feature type="compositionally biased region" description="Acidic residues" evidence="9">
    <location>
        <begin position="813"/>
        <end position="822"/>
    </location>
</feature>
<feature type="transmembrane region" description="Helical" evidence="10">
    <location>
        <begin position="431"/>
        <end position="457"/>
    </location>
</feature>
<feature type="domain" description="ABC transmembrane type-1" evidence="12">
    <location>
        <begin position="895"/>
        <end position="1093"/>
    </location>
</feature>
<feature type="transmembrane region" description="Helical" evidence="10">
    <location>
        <begin position="34"/>
        <end position="52"/>
    </location>
</feature>
<feature type="transmembrane region" description="Helical" evidence="10">
    <location>
        <begin position="939"/>
        <end position="965"/>
    </location>
</feature>
<feature type="transmembrane region" description="Helical" evidence="10">
    <location>
        <begin position="354"/>
        <end position="377"/>
    </location>
</feature>
<sequence length="1303" mass="145653">MSSAFCDVEGWAVGALVLHYFEYYNMVNPSGGLLLFWLFTSLVGIFPTRSWAHESPNGLRDTDPLLRLFFVLVSALVFVLENVPKLNRSQLQRPHAAVISPQANPSPEPRSNFFARITFFWLLPLLRQGRKKPLRMNDIWNVHPKLLSYPLYLTTKARLDADEAILLQQLKEARQAETWTDPSTVPKKGKIRLFSTVLHSIGLHFLLAAIPRAFYIAVFYVRPILFSNLISFVNSYGEAARLQGISPQQPWVGFGLLIAVFVCGMLSSLFDAQFVNICYNASLKARGVFVTLIYRKALRLGSTSKQEGMGSIVNHMSTDVDRVVELIQVVHYSWSSLVELVVAFALLYGEVRFAMFASIGVVAVLVSISGACAPAVAQCHKRMMASSDRRMKLLTELVSFIKSVKLYAWETFFADRIFQARVEQLKELRRLWSWMTFLAVLLNSIPPFSIFAILTVYSGIATSEEPLDTRRIFTTITLVNMLEGPVGLVNQSLSAIFGGTVSYKRLVKFLDSEEVDDENERKKEAEKKEKEEQKKKLKDKDEDSLDADNDKKSPQETMAKDETGDDQDPSGGSQDSMGPVLFGIDLKIKRGSLTAIVGRVGEGKSSVVGAMLGEMYRYSGKVYSYGSVAYVSQTAWILNASVRENILFGKPYDREKYLETIQACALIPDFKILVNSDKTIIGEKGINLSGGQKQRVAIARAVYANADIYIMDDPLSAVDAHVDHHIFERVLTGILANKTRILVTNGTRHLQDVDQIIVVKQGKIAQDGSYEDLLQVVDGDLFKLIQESMVTQLADRGDTSDEKDKETLVIQEQEEINMDMETDTDKDHQPNDNQDSEYSVVRQPVVQRSSSVHSKDELIELDEMDGVDQEILAEGRVGWDVYKFYLSTVGHVGIFIFLIFISVFLGIEITSQIWLQRWGNENALAAAGLRPNYSTHYWILSYFAWVTSSAIMLGLALGLCMVYMAHKASKVLHGAMLWPLIRSPMSFFDVTSSGKVVNRFSHDMNNVDVEFPLQILALLIIAMSAATIFAFCIAATPYFAIIILPLGYCYYILGGYFLVSSRELKRLDSAARSPMYAHFGETLAGLITIRAFADSERTGAGKSSVTLSLFRIIEASEGTISIDGVDISKMGLRDLRSRLAIIPQDPFLFGDTIRNNLDPFRKHTDSELWTALEAASLKGYVSSLTEGLSTTIENGGESMSLGQRQLMNLARAMLMRQQTRILCLDEATAAIDIETDNAIQRALRREFKECTVLTIAHRINTIMDSDRILVLDHGRVAEFDTPQALLQNKEGLFFSLASKSGHI</sequence>
<dbReference type="FunFam" id="3.40.50.300:FF:000163">
    <property type="entry name" value="Multidrug resistance-associated protein member 4"/>
    <property type="match status" value="1"/>
</dbReference>
<keyword evidence="3 10" id="KW-0812">Transmembrane</keyword>
<keyword evidence="2" id="KW-0813">Transport</keyword>
<dbReference type="Pfam" id="PF00664">
    <property type="entry name" value="ABC_membrane"/>
    <property type="match status" value="2"/>
</dbReference>
<dbReference type="CDD" id="cd18579">
    <property type="entry name" value="ABC_6TM_ABCC_D1"/>
    <property type="match status" value="1"/>
</dbReference>
<accession>A0A9P6G2E4</accession>
<feature type="transmembrane region" description="Helical" evidence="10">
    <location>
        <begin position="197"/>
        <end position="221"/>
    </location>
</feature>
<dbReference type="FunFam" id="3.40.50.300:FF:000997">
    <property type="entry name" value="Multidrug resistance-associated protein 1"/>
    <property type="match status" value="1"/>
</dbReference>
<evidence type="ECO:0000256" key="1">
    <source>
        <dbReference type="ARBA" id="ARBA00004141"/>
    </source>
</evidence>
<evidence type="ECO:0008006" key="15">
    <source>
        <dbReference type="Google" id="ProtNLM"/>
    </source>
</evidence>
<evidence type="ECO:0000256" key="3">
    <source>
        <dbReference type="ARBA" id="ARBA00022692"/>
    </source>
</evidence>
<evidence type="ECO:0000259" key="12">
    <source>
        <dbReference type="PROSITE" id="PS50929"/>
    </source>
</evidence>
<dbReference type="InterPro" id="IPR003439">
    <property type="entry name" value="ABC_transporter-like_ATP-bd"/>
</dbReference>
<feature type="transmembrane region" description="Helical" evidence="10">
    <location>
        <begin position="64"/>
        <end position="80"/>
    </location>
</feature>
<organism evidence="13 14">
    <name type="scientific">Lunasporangiospora selenospora</name>
    <dbReference type="NCBI Taxonomy" id="979761"/>
    <lineage>
        <taxon>Eukaryota</taxon>
        <taxon>Fungi</taxon>
        <taxon>Fungi incertae sedis</taxon>
        <taxon>Mucoromycota</taxon>
        <taxon>Mortierellomycotina</taxon>
        <taxon>Mortierellomycetes</taxon>
        <taxon>Mortierellales</taxon>
        <taxon>Mortierellaceae</taxon>
        <taxon>Lunasporangiospora</taxon>
    </lineage>
</organism>
<evidence type="ECO:0000256" key="10">
    <source>
        <dbReference type="SAM" id="Phobius"/>
    </source>
</evidence>
<dbReference type="PROSITE" id="PS50893">
    <property type="entry name" value="ABC_TRANSPORTER_2"/>
    <property type="match status" value="2"/>
</dbReference>
<dbReference type="PROSITE" id="PS00211">
    <property type="entry name" value="ABC_TRANSPORTER_1"/>
    <property type="match status" value="2"/>
</dbReference>
<comment type="subcellular location">
    <subcellularLocation>
        <location evidence="1">Membrane</location>
        <topology evidence="1">Multi-pass membrane protein</topology>
    </subcellularLocation>
</comment>
<evidence type="ECO:0000256" key="5">
    <source>
        <dbReference type="ARBA" id="ARBA00022840"/>
    </source>
</evidence>
<feature type="transmembrane region" description="Helical" evidence="10">
    <location>
        <begin position="329"/>
        <end position="348"/>
    </location>
</feature>
<dbReference type="GO" id="GO:0016020">
    <property type="term" value="C:membrane"/>
    <property type="evidence" value="ECO:0007669"/>
    <property type="project" value="UniProtKB-SubCell"/>
</dbReference>
<dbReference type="InterPro" id="IPR003593">
    <property type="entry name" value="AAA+_ATPase"/>
</dbReference>
<dbReference type="InterPro" id="IPR050173">
    <property type="entry name" value="ABC_transporter_C-like"/>
</dbReference>
<dbReference type="PANTHER" id="PTHR24223:SF399">
    <property type="entry name" value="ABC TRANSPORTER ATNG"/>
    <property type="match status" value="1"/>
</dbReference>
<evidence type="ECO:0000256" key="6">
    <source>
        <dbReference type="ARBA" id="ARBA00022989"/>
    </source>
</evidence>
<dbReference type="OrthoDB" id="6500128at2759"/>
<dbReference type="InterPro" id="IPR044726">
    <property type="entry name" value="ABCC_6TM_D2"/>
</dbReference>
<dbReference type="GO" id="GO:0005524">
    <property type="term" value="F:ATP binding"/>
    <property type="evidence" value="ECO:0007669"/>
    <property type="project" value="UniProtKB-KW"/>
</dbReference>
<feature type="region of interest" description="Disordered" evidence="9">
    <location>
        <begin position="517"/>
        <end position="577"/>
    </location>
</feature>
<dbReference type="Pfam" id="PF00005">
    <property type="entry name" value="ABC_tran"/>
    <property type="match status" value="2"/>
</dbReference>
<dbReference type="Gene3D" id="1.20.1560.10">
    <property type="entry name" value="ABC transporter type 1, transmembrane domain"/>
    <property type="match status" value="2"/>
</dbReference>
<dbReference type="InterPro" id="IPR044746">
    <property type="entry name" value="ABCC_6TM_D1"/>
</dbReference>
<feature type="compositionally biased region" description="Basic and acidic residues" evidence="9">
    <location>
        <begin position="519"/>
        <end position="541"/>
    </location>
</feature>
<evidence type="ECO:0000259" key="11">
    <source>
        <dbReference type="PROSITE" id="PS50893"/>
    </source>
</evidence>
<dbReference type="EMBL" id="JAABOA010000052">
    <property type="protein sequence ID" value="KAF9586263.1"/>
    <property type="molecule type" value="Genomic_DNA"/>
</dbReference>
<gene>
    <name evidence="13" type="ORF">BGW38_007797</name>
</gene>
<name>A0A9P6G2E4_9FUNG</name>
<keyword evidence="4" id="KW-0547">Nucleotide-binding</keyword>
<dbReference type="PROSITE" id="PS50929">
    <property type="entry name" value="ABC_TM1F"/>
    <property type="match status" value="2"/>
</dbReference>
<keyword evidence="6 10" id="KW-1133">Transmembrane helix</keyword>
<dbReference type="InterPro" id="IPR027417">
    <property type="entry name" value="P-loop_NTPase"/>
</dbReference>
<dbReference type="GO" id="GO:0016887">
    <property type="term" value="F:ATP hydrolysis activity"/>
    <property type="evidence" value="ECO:0007669"/>
    <property type="project" value="InterPro"/>
</dbReference>
<keyword evidence="8" id="KW-0325">Glycoprotein</keyword>
<dbReference type="CDD" id="cd18580">
    <property type="entry name" value="ABC_6TM_ABCC_D2"/>
    <property type="match status" value="1"/>
</dbReference>
<comment type="caution">
    <text evidence="13">The sequence shown here is derived from an EMBL/GenBank/DDBJ whole genome shotgun (WGS) entry which is preliminary data.</text>
</comment>
<dbReference type="SUPFAM" id="SSF90123">
    <property type="entry name" value="ABC transporter transmembrane region"/>
    <property type="match status" value="2"/>
</dbReference>
<protein>
    <recommendedName>
        <fullName evidence="15">ABC-type multidrug transport system, ATPase and permease component</fullName>
    </recommendedName>
</protein>
<feature type="transmembrane region" description="Helical" evidence="10">
    <location>
        <begin position="1037"/>
        <end position="1059"/>
    </location>
</feature>
<dbReference type="CDD" id="cd03250">
    <property type="entry name" value="ABCC_MRP_domain1"/>
    <property type="match status" value="1"/>
</dbReference>
<reference evidence="13" key="1">
    <citation type="journal article" date="2020" name="Fungal Divers.">
        <title>Resolving the Mortierellaceae phylogeny through synthesis of multi-gene phylogenetics and phylogenomics.</title>
        <authorList>
            <person name="Vandepol N."/>
            <person name="Liber J."/>
            <person name="Desiro A."/>
            <person name="Na H."/>
            <person name="Kennedy M."/>
            <person name="Barry K."/>
            <person name="Grigoriev I.V."/>
            <person name="Miller A.N."/>
            <person name="O'Donnell K."/>
            <person name="Stajich J.E."/>
            <person name="Bonito G."/>
        </authorList>
    </citation>
    <scope>NUCLEOTIDE SEQUENCE</scope>
    <source>
        <strain evidence="13">KOD1015</strain>
    </source>
</reference>
<evidence type="ECO:0000256" key="4">
    <source>
        <dbReference type="ARBA" id="ARBA00022741"/>
    </source>
</evidence>
<keyword evidence="14" id="KW-1185">Reference proteome</keyword>
<evidence type="ECO:0000313" key="13">
    <source>
        <dbReference type="EMBL" id="KAF9586263.1"/>
    </source>
</evidence>
<dbReference type="Gene3D" id="3.40.50.300">
    <property type="entry name" value="P-loop containing nucleotide triphosphate hydrolases"/>
    <property type="match status" value="2"/>
</dbReference>
<evidence type="ECO:0000256" key="2">
    <source>
        <dbReference type="ARBA" id="ARBA00022448"/>
    </source>
</evidence>
<feature type="compositionally biased region" description="Basic and acidic residues" evidence="9">
    <location>
        <begin position="548"/>
        <end position="562"/>
    </location>
</feature>
<dbReference type="GO" id="GO:0140359">
    <property type="term" value="F:ABC-type transporter activity"/>
    <property type="evidence" value="ECO:0007669"/>
    <property type="project" value="InterPro"/>
</dbReference>
<dbReference type="InterPro" id="IPR017871">
    <property type="entry name" value="ABC_transporter-like_CS"/>
</dbReference>
<dbReference type="PANTHER" id="PTHR24223">
    <property type="entry name" value="ATP-BINDING CASSETTE SUB-FAMILY C"/>
    <property type="match status" value="1"/>
</dbReference>
<evidence type="ECO:0000313" key="14">
    <source>
        <dbReference type="Proteomes" id="UP000780801"/>
    </source>
</evidence>
<dbReference type="CDD" id="cd03244">
    <property type="entry name" value="ABCC_MRP_domain2"/>
    <property type="match status" value="1"/>
</dbReference>
<dbReference type="InterPro" id="IPR011527">
    <property type="entry name" value="ABC1_TM_dom"/>
</dbReference>
<keyword evidence="5" id="KW-0067">ATP-binding</keyword>
<evidence type="ECO:0000256" key="9">
    <source>
        <dbReference type="SAM" id="MobiDB-lite"/>
    </source>
</evidence>
<proteinExistence type="predicted"/>
<feature type="domain" description="ABC transmembrane type-1" evidence="12">
    <location>
        <begin position="223"/>
        <end position="496"/>
    </location>
</feature>
<feature type="transmembrane region" description="Helical" evidence="10">
    <location>
        <begin position="251"/>
        <end position="270"/>
    </location>
</feature>
<dbReference type="InterPro" id="IPR036640">
    <property type="entry name" value="ABC1_TM_sf"/>
</dbReference>
<dbReference type="Proteomes" id="UP000780801">
    <property type="component" value="Unassembled WGS sequence"/>
</dbReference>
<feature type="domain" description="ABC transporter" evidence="11">
    <location>
        <begin position="545"/>
        <end position="786"/>
    </location>
</feature>
<dbReference type="SUPFAM" id="SSF52540">
    <property type="entry name" value="P-loop containing nucleoside triphosphate hydrolases"/>
    <property type="match status" value="2"/>
</dbReference>
<evidence type="ECO:0000256" key="8">
    <source>
        <dbReference type="ARBA" id="ARBA00023180"/>
    </source>
</evidence>
<dbReference type="SMART" id="SM00382">
    <property type="entry name" value="AAA"/>
    <property type="match status" value="2"/>
</dbReference>
<evidence type="ECO:0000256" key="7">
    <source>
        <dbReference type="ARBA" id="ARBA00023136"/>
    </source>
</evidence>
<feature type="transmembrane region" description="Helical" evidence="10">
    <location>
        <begin position="884"/>
        <end position="907"/>
    </location>
</feature>